<dbReference type="PANTHER" id="PTHR45648">
    <property type="entry name" value="GDSL LIPASE/ACYLHYDROLASE FAMILY PROTEIN (AFU_ORTHOLOGUE AFUA_4G14700)"/>
    <property type="match status" value="1"/>
</dbReference>
<dbReference type="InParanoid" id="W3WNK7"/>
<keyword evidence="1" id="KW-0378">Hydrolase</keyword>
<name>W3WNK7_PESFW</name>
<feature type="chain" id="PRO_5004833760" description="Acetylesterase" evidence="2">
    <location>
        <begin position="20"/>
        <end position="329"/>
    </location>
</feature>
<dbReference type="OrthoDB" id="1600564at2759"/>
<accession>W3WNK7</accession>
<evidence type="ECO:0000256" key="2">
    <source>
        <dbReference type="SAM" id="SignalP"/>
    </source>
</evidence>
<dbReference type="GeneID" id="19277457"/>
<dbReference type="KEGG" id="pfy:PFICI_12444"/>
<dbReference type="InterPro" id="IPR001087">
    <property type="entry name" value="GDSL"/>
</dbReference>
<dbReference type="CDD" id="cd01846">
    <property type="entry name" value="fatty_acyltransferase_like"/>
    <property type="match status" value="1"/>
</dbReference>
<dbReference type="eggNOG" id="ENOG502S0SQ">
    <property type="taxonomic scope" value="Eukaryota"/>
</dbReference>
<keyword evidence="4" id="KW-1185">Reference proteome</keyword>
<dbReference type="InterPro" id="IPR051058">
    <property type="entry name" value="GDSL_Est/Lipase"/>
</dbReference>
<dbReference type="AlphaFoldDB" id="W3WNK7"/>
<dbReference type="GO" id="GO:0016788">
    <property type="term" value="F:hydrolase activity, acting on ester bonds"/>
    <property type="evidence" value="ECO:0007669"/>
    <property type="project" value="InterPro"/>
</dbReference>
<evidence type="ECO:0008006" key="5">
    <source>
        <dbReference type="Google" id="ProtNLM"/>
    </source>
</evidence>
<dbReference type="SUPFAM" id="SSF52266">
    <property type="entry name" value="SGNH hydrolase"/>
    <property type="match status" value="1"/>
</dbReference>
<evidence type="ECO:0000313" key="4">
    <source>
        <dbReference type="Proteomes" id="UP000030651"/>
    </source>
</evidence>
<dbReference type="RefSeq" id="XP_007839216.1">
    <property type="nucleotide sequence ID" value="XM_007841025.1"/>
</dbReference>
<reference evidence="4" key="1">
    <citation type="journal article" date="2015" name="BMC Genomics">
        <title>Genomic and transcriptomic analysis of the endophytic fungus Pestalotiopsis fici reveals its lifestyle and high potential for synthesis of natural products.</title>
        <authorList>
            <person name="Wang X."/>
            <person name="Zhang X."/>
            <person name="Liu L."/>
            <person name="Xiang M."/>
            <person name="Wang W."/>
            <person name="Sun X."/>
            <person name="Che Y."/>
            <person name="Guo L."/>
            <person name="Liu G."/>
            <person name="Guo L."/>
            <person name="Wang C."/>
            <person name="Yin W.B."/>
            <person name="Stadler M."/>
            <person name="Zhang X."/>
            <person name="Liu X."/>
        </authorList>
    </citation>
    <scope>NUCLEOTIDE SEQUENCE [LARGE SCALE GENOMIC DNA]</scope>
    <source>
        <strain evidence="4">W106-1 / CGMCC3.15140</strain>
    </source>
</reference>
<dbReference type="HOGENOM" id="CLU_015101_4_2_1"/>
<protein>
    <recommendedName>
        <fullName evidence="5">Acetylesterase</fullName>
    </recommendedName>
</protein>
<dbReference type="Proteomes" id="UP000030651">
    <property type="component" value="Unassembled WGS sequence"/>
</dbReference>
<dbReference type="Pfam" id="PF00657">
    <property type="entry name" value="Lipase_GDSL"/>
    <property type="match status" value="1"/>
</dbReference>
<gene>
    <name evidence="3" type="ORF">PFICI_12444</name>
</gene>
<organism evidence="3 4">
    <name type="scientific">Pestalotiopsis fici (strain W106-1 / CGMCC3.15140)</name>
    <dbReference type="NCBI Taxonomy" id="1229662"/>
    <lineage>
        <taxon>Eukaryota</taxon>
        <taxon>Fungi</taxon>
        <taxon>Dikarya</taxon>
        <taxon>Ascomycota</taxon>
        <taxon>Pezizomycotina</taxon>
        <taxon>Sordariomycetes</taxon>
        <taxon>Xylariomycetidae</taxon>
        <taxon>Amphisphaeriales</taxon>
        <taxon>Sporocadaceae</taxon>
        <taxon>Pestalotiopsis</taxon>
    </lineage>
</organism>
<dbReference type="PANTHER" id="PTHR45648:SF85">
    <property type="entry name" value="A, PUTATIVE (AFU_ORTHOLOGUE AFUA_2G10760)-RELATED"/>
    <property type="match status" value="1"/>
</dbReference>
<keyword evidence="2" id="KW-0732">Signal</keyword>
<dbReference type="Gene3D" id="3.40.50.1110">
    <property type="entry name" value="SGNH hydrolase"/>
    <property type="match status" value="1"/>
</dbReference>
<evidence type="ECO:0000313" key="3">
    <source>
        <dbReference type="EMBL" id="ETS75500.1"/>
    </source>
</evidence>
<dbReference type="OMA" id="NLNERIM"/>
<proteinExistence type="predicted"/>
<dbReference type="EMBL" id="KI912118">
    <property type="protein sequence ID" value="ETS75500.1"/>
    <property type="molecule type" value="Genomic_DNA"/>
</dbReference>
<sequence length="329" mass="35760">MLGIYLASLLLSAISSTQARPSASSLRRSWSGYGNLEKFVVFGDSYSRIGFSASGTQPSASNPFGNAGTTSADGYNWVKYLTLNHNESAFLTYDYALSGATVNVSIVEGSVGRDVVGEVQNTFLASYADNSSFAGDNVLYGTWIGINDVKGSYLGDDYEGADFTIYTEIIDSLASQVDALYDNGARNFLFLTVPPLEKAPYTTTSSANATRYPLMEAAVDDYNGKLLKLAKSVGHDYVGTNVFYMDAHALFNDVIADPTQFEETASYKDVTSYCDAYSSLTDDSDADSDECDYAVYEYLWLNNLHPTYPIHNLLAKEIAALLAAGPTFW</sequence>
<dbReference type="STRING" id="1229662.W3WNK7"/>
<feature type="signal peptide" evidence="2">
    <location>
        <begin position="1"/>
        <end position="19"/>
    </location>
</feature>
<dbReference type="InterPro" id="IPR036514">
    <property type="entry name" value="SGNH_hydro_sf"/>
</dbReference>
<evidence type="ECO:0000256" key="1">
    <source>
        <dbReference type="ARBA" id="ARBA00022801"/>
    </source>
</evidence>